<accession>A0A9N8VTK1</accession>
<gene>
    <name evidence="2" type="ORF">AGERDE_LOCUS2174</name>
</gene>
<proteinExistence type="predicted"/>
<organism evidence="2 3">
    <name type="scientific">Ambispora gerdemannii</name>
    <dbReference type="NCBI Taxonomy" id="144530"/>
    <lineage>
        <taxon>Eukaryota</taxon>
        <taxon>Fungi</taxon>
        <taxon>Fungi incertae sedis</taxon>
        <taxon>Mucoromycota</taxon>
        <taxon>Glomeromycotina</taxon>
        <taxon>Glomeromycetes</taxon>
        <taxon>Archaeosporales</taxon>
        <taxon>Ambisporaceae</taxon>
        <taxon>Ambispora</taxon>
    </lineage>
</organism>
<dbReference type="EMBL" id="CAJVPL010000171">
    <property type="protein sequence ID" value="CAG8459453.1"/>
    <property type="molecule type" value="Genomic_DNA"/>
</dbReference>
<sequence>MIVDKFKKKPETYNLVTLNFQNVNAFLNRIGKGANTFTQENLDENDVEGEENSGDRGNIGHFVQVTALRPS</sequence>
<keyword evidence="3" id="KW-1185">Reference proteome</keyword>
<reference evidence="2" key="1">
    <citation type="submission" date="2021-06" db="EMBL/GenBank/DDBJ databases">
        <authorList>
            <person name="Kallberg Y."/>
            <person name="Tangrot J."/>
            <person name="Rosling A."/>
        </authorList>
    </citation>
    <scope>NUCLEOTIDE SEQUENCE</scope>
    <source>
        <strain evidence="2">MT106</strain>
    </source>
</reference>
<evidence type="ECO:0000313" key="3">
    <source>
        <dbReference type="Proteomes" id="UP000789831"/>
    </source>
</evidence>
<evidence type="ECO:0000313" key="2">
    <source>
        <dbReference type="EMBL" id="CAG8459453.1"/>
    </source>
</evidence>
<protein>
    <submittedName>
        <fullName evidence="2">4561_t:CDS:1</fullName>
    </submittedName>
</protein>
<evidence type="ECO:0000256" key="1">
    <source>
        <dbReference type="SAM" id="MobiDB-lite"/>
    </source>
</evidence>
<dbReference type="Proteomes" id="UP000789831">
    <property type="component" value="Unassembled WGS sequence"/>
</dbReference>
<name>A0A9N8VTK1_9GLOM</name>
<feature type="compositionally biased region" description="Acidic residues" evidence="1">
    <location>
        <begin position="41"/>
        <end position="52"/>
    </location>
</feature>
<feature type="region of interest" description="Disordered" evidence="1">
    <location>
        <begin position="40"/>
        <end position="60"/>
    </location>
</feature>
<dbReference type="AlphaFoldDB" id="A0A9N8VTK1"/>
<comment type="caution">
    <text evidence="2">The sequence shown here is derived from an EMBL/GenBank/DDBJ whole genome shotgun (WGS) entry which is preliminary data.</text>
</comment>